<protein>
    <submittedName>
        <fullName evidence="16">Uncharacterized protein</fullName>
    </submittedName>
</protein>
<dbReference type="PANTHER" id="PTHR46473:SF10">
    <property type="entry name" value="LD45603P-RELATED"/>
    <property type="match status" value="1"/>
</dbReference>
<keyword evidence="8 14" id="KW-1133">Transmembrane helix</keyword>
<dbReference type="SUPFAM" id="SSF52058">
    <property type="entry name" value="L domain-like"/>
    <property type="match status" value="1"/>
</dbReference>
<evidence type="ECO:0000256" key="11">
    <source>
        <dbReference type="ARBA" id="ARBA00023157"/>
    </source>
</evidence>
<evidence type="ECO:0000256" key="2">
    <source>
        <dbReference type="ARBA" id="ARBA00022448"/>
    </source>
</evidence>
<keyword evidence="7" id="KW-0677">Repeat</keyword>
<dbReference type="InterPro" id="IPR051432">
    <property type="entry name" value="KCNMA1_auxiliary"/>
</dbReference>
<keyword evidence="9" id="KW-0406">Ion transport</keyword>
<dbReference type="Pfam" id="PF13855">
    <property type="entry name" value="LRR_8"/>
    <property type="match status" value="1"/>
</dbReference>
<keyword evidence="12" id="KW-0407">Ion channel</keyword>
<feature type="signal peptide" evidence="15">
    <location>
        <begin position="1"/>
        <end position="37"/>
    </location>
</feature>
<keyword evidence="3" id="KW-1003">Cell membrane</keyword>
<gene>
    <name evidence="16" type="ORF">R5R35_011500</name>
</gene>
<evidence type="ECO:0000256" key="8">
    <source>
        <dbReference type="ARBA" id="ARBA00022989"/>
    </source>
</evidence>
<keyword evidence="17" id="KW-1185">Reference proteome</keyword>
<keyword evidence="6 15" id="KW-0732">Signal</keyword>
<evidence type="ECO:0000256" key="15">
    <source>
        <dbReference type="SAM" id="SignalP"/>
    </source>
</evidence>
<evidence type="ECO:0000256" key="1">
    <source>
        <dbReference type="ARBA" id="ARBA00004162"/>
    </source>
</evidence>
<evidence type="ECO:0000256" key="4">
    <source>
        <dbReference type="ARBA" id="ARBA00022614"/>
    </source>
</evidence>
<dbReference type="SMART" id="SM00369">
    <property type="entry name" value="LRR_TYP"/>
    <property type="match status" value="4"/>
</dbReference>
<keyword evidence="5 14" id="KW-0812">Transmembrane</keyword>
<reference evidence="16 17" key="1">
    <citation type="submission" date="2024-03" db="EMBL/GenBank/DDBJ databases">
        <title>The genome assembly and annotation of the cricket Gryllus longicercus Weissman &amp; Gray.</title>
        <authorList>
            <person name="Szrajer S."/>
            <person name="Gray D."/>
            <person name="Ylla G."/>
        </authorList>
    </citation>
    <scope>NUCLEOTIDE SEQUENCE [LARGE SCALE GENOMIC DNA]</scope>
    <source>
        <strain evidence="16">DAG 2021-001</strain>
        <tissue evidence="16">Whole body minus gut</tissue>
    </source>
</reference>
<dbReference type="InterPro" id="IPR032675">
    <property type="entry name" value="LRR_dom_sf"/>
</dbReference>
<evidence type="ECO:0000256" key="12">
    <source>
        <dbReference type="ARBA" id="ARBA00023303"/>
    </source>
</evidence>
<evidence type="ECO:0000313" key="17">
    <source>
        <dbReference type="Proteomes" id="UP001378592"/>
    </source>
</evidence>
<evidence type="ECO:0000256" key="9">
    <source>
        <dbReference type="ARBA" id="ARBA00023065"/>
    </source>
</evidence>
<comment type="subcellular location">
    <subcellularLocation>
        <location evidence="1">Cell membrane</location>
        <topology evidence="1">Single-pass membrane protein</topology>
    </subcellularLocation>
</comment>
<keyword evidence="2" id="KW-0813">Transport</keyword>
<comment type="caution">
    <text evidence="16">The sequence shown here is derived from an EMBL/GenBank/DDBJ whole genome shotgun (WGS) entry which is preliminary data.</text>
</comment>
<dbReference type="GO" id="GO:0034220">
    <property type="term" value="P:monoatomic ion transmembrane transport"/>
    <property type="evidence" value="ECO:0007669"/>
    <property type="project" value="UniProtKB-KW"/>
</dbReference>
<dbReference type="Proteomes" id="UP001378592">
    <property type="component" value="Unassembled WGS sequence"/>
</dbReference>
<evidence type="ECO:0000256" key="6">
    <source>
        <dbReference type="ARBA" id="ARBA00022729"/>
    </source>
</evidence>
<dbReference type="PANTHER" id="PTHR46473">
    <property type="entry name" value="GH08155P"/>
    <property type="match status" value="1"/>
</dbReference>
<feature type="transmembrane region" description="Helical" evidence="14">
    <location>
        <begin position="300"/>
        <end position="325"/>
    </location>
</feature>
<evidence type="ECO:0000313" key="16">
    <source>
        <dbReference type="EMBL" id="KAK7862084.1"/>
    </source>
</evidence>
<keyword evidence="4" id="KW-0433">Leucine-rich repeat</keyword>
<name>A0AAN9VC34_9ORTH</name>
<dbReference type="InterPro" id="IPR003591">
    <property type="entry name" value="Leu-rich_rpt_typical-subtyp"/>
</dbReference>
<feature type="region of interest" description="Disordered" evidence="13">
    <location>
        <begin position="336"/>
        <end position="362"/>
    </location>
</feature>
<evidence type="ECO:0000256" key="10">
    <source>
        <dbReference type="ARBA" id="ARBA00023136"/>
    </source>
</evidence>
<keyword evidence="10 14" id="KW-0472">Membrane</keyword>
<evidence type="ECO:0000256" key="5">
    <source>
        <dbReference type="ARBA" id="ARBA00022692"/>
    </source>
</evidence>
<feature type="chain" id="PRO_5042827020" evidence="15">
    <location>
        <begin position="38"/>
        <end position="362"/>
    </location>
</feature>
<dbReference type="GO" id="GO:0005886">
    <property type="term" value="C:plasma membrane"/>
    <property type="evidence" value="ECO:0007669"/>
    <property type="project" value="UniProtKB-SubCell"/>
</dbReference>
<evidence type="ECO:0000256" key="14">
    <source>
        <dbReference type="SAM" id="Phobius"/>
    </source>
</evidence>
<dbReference type="EMBL" id="JAZDUA010000289">
    <property type="protein sequence ID" value="KAK7862084.1"/>
    <property type="molecule type" value="Genomic_DNA"/>
</dbReference>
<accession>A0AAN9VC34</accession>
<keyword evidence="11" id="KW-1015">Disulfide bond</keyword>
<sequence>MARWGCSPCLRRRRLLLQVLQALTALAALVALGAAGGAAPRCHHTHAYGMLAADCHDVQLRDVPQALRSDVKALDLTMNRIREVPAGAFARYASLELLYLDDNAVAVIEDGALDPLSRLRVLSLALNSIVEVPRSLLRLPSLQRLVLSRNPLAPESLAAALAAAPEDGPLQVLALAGCRLRALPPLQRLPRLRELNVSGNPLDKVSAAQLAPLCSLRVAALGDAHATLDFCDCVLLREWSERDGLQLHPPQALDCAGRHGETAGAARCANSSAAREAQALRAQCGRTLQAQERDEQRRRLWAWVGAGAGAVAAALALLALCCWCCRRRRARRASPARTPARSRKNCDEDEEDFAPMTKKYTK</sequence>
<dbReference type="Gene3D" id="3.80.10.10">
    <property type="entry name" value="Ribonuclease Inhibitor"/>
    <property type="match status" value="1"/>
</dbReference>
<dbReference type="AlphaFoldDB" id="A0AAN9VC34"/>
<evidence type="ECO:0000256" key="3">
    <source>
        <dbReference type="ARBA" id="ARBA00022475"/>
    </source>
</evidence>
<dbReference type="InterPro" id="IPR001611">
    <property type="entry name" value="Leu-rich_rpt"/>
</dbReference>
<evidence type="ECO:0000256" key="7">
    <source>
        <dbReference type="ARBA" id="ARBA00022737"/>
    </source>
</evidence>
<organism evidence="16 17">
    <name type="scientific">Gryllus longicercus</name>
    <dbReference type="NCBI Taxonomy" id="2509291"/>
    <lineage>
        <taxon>Eukaryota</taxon>
        <taxon>Metazoa</taxon>
        <taxon>Ecdysozoa</taxon>
        <taxon>Arthropoda</taxon>
        <taxon>Hexapoda</taxon>
        <taxon>Insecta</taxon>
        <taxon>Pterygota</taxon>
        <taxon>Neoptera</taxon>
        <taxon>Polyneoptera</taxon>
        <taxon>Orthoptera</taxon>
        <taxon>Ensifera</taxon>
        <taxon>Gryllidea</taxon>
        <taxon>Grylloidea</taxon>
        <taxon>Gryllidae</taxon>
        <taxon>Gryllinae</taxon>
        <taxon>Gryllus</taxon>
    </lineage>
</organism>
<proteinExistence type="predicted"/>
<evidence type="ECO:0000256" key="13">
    <source>
        <dbReference type="SAM" id="MobiDB-lite"/>
    </source>
</evidence>